<evidence type="ECO:0000313" key="1">
    <source>
        <dbReference type="EMBL" id="GFR15273.1"/>
    </source>
</evidence>
<proteinExistence type="predicted"/>
<organism evidence="1 2">
    <name type="scientific">Trichonephila clavata</name>
    <name type="common">Joro spider</name>
    <name type="synonym">Nephila clavata</name>
    <dbReference type="NCBI Taxonomy" id="2740835"/>
    <lineage>
        <taxon>Eukaryota</taxon>
        <taxon>Metazoa</taxon>
        <taxon>Ecdysozoa</taxon>
        <taxon>Arthropoda</taxon>
        <taxon>Chelicerata</taxon>
        <taxon>Arachnida</taxon>
        <taxon>Araneae</taxon>
        <taxon>Araneomorphae</taxon>
        <taxon>Entelegynae</taxon>
        <taxon>Araneoidea</taxon>
        <taxon>Nephilidae</taxon>
        <taxon>Trichonephila</taxon>
    </lineage>
</organism>
<dbReference type="AlphaFoldDB" id="A0A8X6H320"/>
<dbReference type="Proteomes" id="UP000887116">
    <property type="component" value="Unassembled WGS sequence"/>
</dbReference>
<sequence>MQKAWMNSKLKRDQKLSPEIVDEFKNWLASLEFLKLIQIPRNFGGLVDETTIPIHIFSDASGKAFAECVFYELNVVLKNPDCISSVRITRRSPKKGSHRQNEN</sequence>
<accession>A0A8X6H320</accession>
<protein>
    <submittedName>
        <fullName evidence="1">Uncharacterized protein</fullName>
    </submittedName>
</protein>
<comment type="caution">
    <text evidence="1">The sequence shown here is derived from an EMBL/GenBank/DDBJ whole genome shotgun (WGS) entry which is preliminary data.</text>
</comment>
<gene>
    <name evidence="1" type="ORF">TNCT_82051</name>
</gene>
<dbReference type="EMBL" id="BMAO01017388">
    <property type="protein sequence ID" value="GFR15273.1"/>
    <property type="molecule type" value="Genomic_DNA"/>
</dbReference>
<reference evidence="1" key="1">
    <citation type="submission" date="2020-07" db="EMBL/GenBank/DDBJ databases">
        <title>Multicomponent nature underlies the extraordinary mechanical properties of spider dragline silk.</title>
        <authorList>
            <person name="Kono N."/>
            <person name="Nakamura H."/>
            <person name="Mori M."/>
            <person name="Yoshida Y."/>
            <person name="Ohtoshi R."/>
            <person name="Malay A.D."/>
            <person name="Moran D.A.P."/>
            <person name="Tomita M."/>
            <person name="Numata K."/>
            <person name="Arakawa K."/>
        </authorList>
    </citation>
    <scope>NUCLEOTIDE SEQUENCE</scope>
</reference>
<dbReference type="InterPro" id="IPR008042">
    <property type="entry name" value="Retrotrans_Pao"/>
</dbReference>
<evidence type="ECO:0000313" key="2">
    <source>
        <dbReference type="Proteomes" id="UP000887116"/>
    </source>
</evidence>
<name>A0A8X6H320_TRICU</name>
<keyword evidence="2" id="KW-1185">Reference proteome</keyword>
<dbReference type="Pfam" id="PF05380">
    <property type="entry name" value="Peptidase_A17"/>
    <property type="match status" value="1"/>
</dbReference>